<gene>
    <name evidence="1" type="ORF">H3H39_21585</name>
</gene>
<dbReference type="RefSeq" id="WP_182156427.1">
    <property type="nucleotide sequence ID" value="NZ_JACEZU010000012.1"/>
</dbReference>
<proteinExistence type="predicted"/>
<sequence length="161" mass="18325">MDASKAKLAERMKLLIDSQTDKRGKFAQLESLTGIPAEGWKSFYYARQRPNPDMIEALAQTWPEYAFWMVTGIDDFFSGHTSPPTPGGLKSSLRERDAAKALFRKKIEYTRWQQKGSPDAEIGGNLYHSAEIQKQFVADIHDLESLRSSQEEALLSIEKKR</sequence>
<reference evidence="1 2" key="1">
    <citation type="submission" date="2020-07" db="EMBL/GenBank/DDBJ databases">
        <title>Novel species isolated from subtropical streams in China.</title>
        <authorList>
            <person name="Lu H."/>
        </authorList>
    </citation>
    <scope>NUCLEOTIDE SEQUENCE [LARGE SCALE GENOMIC DNA]</scope>
    <source>
        <strain evidence="1 2">LX47W</strain>
    </source>
</reference>
<accession>A0A7W2IMB9</accession>
<dbReference type="AlphaFoldDB" id="A0A7W2IMB9"/>
<evidence type="ECO:0000313" key="1">
    <source>
        <dbReference type="EMBL" id="MBA5689640.1"/>
    </source>
</evidence>
<dbReference type="Proteomes" id="UP000573499">
    <property type="component" value="Unassembled WGS sequence"/>
</dbReference>
<comment type="caution">
    <text evidence="1">The sequence shown here is derived from an EMBL/GenBank/DDBJ whole genome shotgun (WGS) entry which is preliminary data.</text>
</comment>
<keyword evidence="2" id="KW-1185">Reference proteome</keyword>
<organism evidence="1 2">
    <name type="scientific">Rugamonas apoptosis</name>
    <dbReference type="NCBI Taxonomy" id="2758570"/>
    <lineage>
        <taxon>Bacteria</taxon>
        <taxon>Pseudomonadati</taxon>
        <taxon>Pseudomonadota</taxon>
        <taxon>Betaproteobacteria</taxon>
        <taxon>Burkholderiales</taxon>
        <taxon>Oxalobacteraceae</taxon>
        <taxon>Telluria group</taxon>
        <taxon>Rugamonas</taxon>
    </lineage>
</organism>
<evidence type="ECO:0000313" key="2">
    <source>
        <dbReference type="Proteomes" id="UP000573499"/>
    </source>
</evidence>
<dbReference type="EMBL" id="JACEZU010000012">
    <property type="protein sequence ID" value="MBA5689640.1"/>
    <property type="molecule type" value="Genomic_DNA"/>
</dbReference>
<protein>
    <submittedName>
        <fullName evidence="1">Uncharacterized protein</fullName>
    </submittedName>
</protein>
<name>A0A7W2IMB9_9BURK</name>